<dbReference type="Proteomes" id="UP000051952">
    <property type="component" value="Unassembled WGS sequence"/>
</dbReference>
<name>A0A0S4IY88_BODSA</name>
<evidence type="ECO:0000256" key="2">
    <source>
        <dbReference type="SAM" id="MobiDB-lite"/>
    </source>
</evidence>
<dbReference type="Gene3D" id="1.25.40.10">
    <property type="entry name" value="Tetratricopeptide repeat domain"/>
    <property type="match status" value="1"/>
</dbReference>
<feature type="repeat" description="TPR" evidence="1">
    <location>
        <begin position="49"/>
        <end position="82"/>
    </location>
</feature>
<feature type="region of interest" description="Disordered" evidence="2">
    <location>
        <begin position="129"/>
        <end position="159"/>
    </location>
</feature>
<organism evidence="3 4">
    <name type="scientific">Bodo saltans</name>
    <name type="common">Flagellated protozoan</name>
    <dbReference type="NCBI Taxonomy" id="75058"/>
    <lineage>
        <taxon>Eukaryota</taxon>
        <taxon>Discoba</taxon>
        <taxon>Euglenozoa</taxon>
        <taxon>Kinetoplastea</taxon>
        <taxon>Metakinetoplastina</taxon>
        <taxon>Eubodonida</taxon>
        <taxon>Bodonidae</taxon>
        <taxon>Bodo</taxon>
    </lineage>
</organism>
<dbReference type="SUPFAM" id="SSF48452">
    <property type="entry name" value="TPR-like"/>
    <property type="match status" value="1"/>
</dbReference>
<dbReference type="EMBL" id="CYKH01000672">
    <property type="protein sequence ID" value="CUG14369.1"/>
    <property type="molecule type" value="Genomic_DNA"/>
</dbReference>
<evidence type="ECO:0000256" key="1">
    <source>
        <dbReference type="PROSITE-ProRule" id="PRU00339"/>
    </source>
</evidence>
<dbReference type="InterPro" id="IPR019734">
    <property type="entry name" value="TPR_rpt"/>
</dbReference>
<sequence length="279" mass="31224">MGLGNSKETHFSLLKKAEGTLSNRNANKAQLEVALDQVRLAIEESPTYPLSFMILAKLLMRLGRYREAADATVECIDLSPQEMYSMYFMLADCLEACDEYEAAVAAIAKVPKPRRAELKETHERRKKYLVQSIPPVDGRDNSSPLVPPPRTAAAGNSDIELKSQASYSDGMSLDHLLSSDNSSLAGSVTMQAVGREVVLPPLGPSIPEDTRDEQDRALEEWYENRDSEHGAAMKRDSNYLKFLHGKRNQYMLRPVDRTRVKRIGEHRAKFARLSAAQTK</sequence>
<dbReference type="PROSITE" id="PS50005">
    <property type="entry name" value="TPR"/>
    <property type="match status" value="1"/>
</dbReference>
<reference evidence="4" key="1">
    <citation type="submission" date="2015-09" db="EMBL/GenBank/DDBJ databases">
        <authorList>
            <consortium name="Pathogen Informatics"/>
        </authorList>
    </citation>
    <scope>NUCLEOTIDE SEQUENCE [LARGE SCALE GENOMIC DNA]</scope>
    <source>
        <strain evidence="4">Lake Konstanz</strain>
    </source>
</reference>
<evidence type="ECO:0000313" key="3">
    <source>
        <dbReference type="EMBL" id="CUG14369.1"/>
    </source>
</evidence>
<dbReference type="AlphaFoldDB" id="A0A0S4IY88"/>
<accession>A0A0S4IY88</accession>
<dbReference type="VEuPathDB" id="TriTrypDB:BSAL_74920"/>
<gene>
    <name evidence="3" type="ORF">BSAL_74920</name>
</gene>
<protein>
    <submittedName>
        <fullName evidence="3">Uncharacterized protein</fullName>
    </submittedName>
</protein>
<keyword evidence="4" id="KW-1185">Reference proteome</keyword>
<proteinExistence type="predicted"/>
<evidence type="ECO:0000313" key="4">
    <source>
        <dbReference type="Proteomes" id="UP000051952"/>
    </source>
</evidence>
<keyword evidence="1" id="KW-0802">TPR repeat</keyword>
<dbReference type="InterPro" id="IPR011990">
    <property type="entry name" value="TPR-like_helical_dom_sf"/>
</dbReference>